<evidence type="ECO:0000313" key="2">
    <source>
        <dbReference type="EMBL" id="GAC55980.1"/>
    </source>
</evidence>
<protein>
    <submittedName>
        <fullName evidence="2">Putative hydrolase</fullName>
    </submittedName>
</protein>
<sequence length="410" mass="42362">MTTTVLHNARLIDGNGGEPVADAVLVIDDTTITYAGPAAGAPSPGDDAVRVDLGGNTICPGFFDVHVHLSLPGTKGSPVMAAMVPPSYRYFQLIERLKVTLEAGVTTVRDLMGVDVGVRDAVEHGLIEGPRLLVADKMLSQTGGHADFHIPSGLSGTELVGGVLVDSVDEARLEARKLAREGVDVIKVASSGGVTSINDQPDYLGAREELVEAIVEEGQAYGGRPVAAHAIGLKGITAAVRGGVRSIEHGYALTDELRQEMVKNGQFLVPTLLETLHPDTATPQAVAKSAKWHAMAQESIAKSVKAGIKIATGTDAGLVPDHGTNLGEVGLLVKYGGMTPLQAISAGTKVSAELCGVDDKLGTLEAGKLADVVVVKGDPSADADLVGDNDNILLVLKEGATKSNRGGFTV</sequence>
<proteinExistence type="predicted"/>
<dbReference type="STRING" id="1121927.GOHSU_02_01240"/>
<dbReference type="SUPFAM" id="SSF51338">
    <property type="entry name" value="Composite domain of metallo-dependent hydrolases"/>
    <property type="match status" value="1"/>
</dbReference>
<dbReference type="InterPro" id="IPR057744">
    <property type="entry name" value="OTAase-like"/>
</dbReference>
<dbReference type="SUPFAM" id="SSF51556">
    <property type="entry name" value="Metallo-dependent hydrolases"/>
    <property type="match status" value="1"/>
</dbReference>
<dbReference type="OrthoDB" id="3514520at2"/>
<dbReference type="EMBL" id="BANT01000002">
    <property type="protein sequence ID" value="GAC55980.1"/>
    <property type="molecule type" value="Genomic_DNA"/>
</dbReference>
<comment type="caution">
    <text evidence="2">The sequence shown here is derived from an EMBL/GenBank/DDBJ whole genome shotgun (WGS) entry which is preliminary data.</text>
</comment>
<dbReference type="InterPro" id="IPR051781">
    <property type="entry name" value="Metallo-dep_Hydrolase"/>
</dbReference>
<dbReference type="Proteomes" id="UP000053405">
    <property type="component" value="Unassembled WGS sequence"/>
</dbReference>
<name>L7L4D1_9ACTN</name>
<gene>
    <name evidence="2" type="ORF">GOHSU_02_01240</name>
</gene>
<dbReference type="eggNOG" id="COG1228">
    <property type="taxonomic scope" value="Bacteria"/>
</dbReference>
<accession>L7L4D1</accession>
<reference evidence="2 3" key="1">
    <citation type="submission" date="2012-12" db="EMBL/GenBank/DDBJ databases">
        <title>Whole genome shotgun sequence of Gordonia hirsuta NBRC 16056.</title>
        <authorList>
            <person name="Isaki-Nakamura S."/>
            <person name="Hosoyama A."/>
            <person name="Tsuchikane K."/>
            <person name="Katsumata H."/>
            <person name="Baba S."/>
            <person name="Yamazaki S."/>
            <person name="Fujita N."/>
        </authorList>
    </citation>
    <scope>NUCLEOTIDE SEQUENCE [LARGE SCALE GENOMIC DNA]</scope>
    <source>
        <strain evidence="2 3">NBRC 16056</strain>
    </source>
</reference>
<dbReference type="InterPro" id="IPR006680">
    <property type="entry name" value="Amidohydro-rel"/>
</dbReference>
<keyword evidence="2" id="KW-0378">Hydrolase</keyword>
<keyword evidence="3" id="KW-1185">Reference proteome</keyword>
<feature type="domain" description="Amidohydrolase-related" evidence="1">
    <location>
        <begin position="57"/>
        <end position="399"/>
    </location>
</feature>
<dbReference type="InterPro" id="IPR032466">
    <property type="entry name" value="Metal_Hydrolase"/>
</dbReference>
<dbReference type="RefSeq" id="WP_005935283.1">
    <property type="nucleotide sequence ID" value="NZ_ATVK01000040.1"/>
</dbReference>
<evidence type="ECO:0000259" key="1">
    <source>
        <dbReference type="Pfam" id="PF01979"/>
    </source>
</evidence>
<dbReference type="Gene3D" id="3.20.20.140">
    <property type="entry name" value="Metal-dependent hydrolases"/>
    <property type="match status" value="1"/>
</dbReference>
<dbReference type="CDD" id="cd01299">
    <property type="entry name" value="Met_dep_hydrolase_A"/>
    <property type="match status" value="1"/>
</dbReference>
<dbReference type="Gene3D" id="2.30.40.10">
    <property type="entry name" value="Urease, subunit C, domain 1"/>
    <property type="match status" value="1"/>
</dbReference>
<dbReference type="GO" id="GO:0016810">
    <property type="term" value="F:hydrolase activity, acting on carbon-nitrogen (but not peptide) bonds"/>
    <property type="evidence" value="ECO:0007669"/>
    <property type="project" value="InterPro"/>
</dbReference>
<evidence type="ECO:0000313" key="3">
    <source>
        <dbReference type="Proteomes" id="UP000053405"/>
    </source>
</evidence>
<dbReference type="PANTHER" id="PTHR43135">
    <property type="entry name" value="ALPHA-D-RIBOSE 1-METHYLPHOSPHONATE 5-TRIPHOSPHATE DIPHOSPHATASE"/>
    <property type="match status" value="1"/>
</dbReference>
<dbReference type="Pfam" id="PF01979">
    <property type="entry name" value="Amidohydro_1"/>
    <property type="match status" value="1"/>
</dbReference>
<dbReference type="PANTHER" id="PTHR43135:SF3">
    <property type="entry name" value="ALPHA-D-RIBOSE 1-METHYLPHOSPHONATE 5-TRIPHOSPHATE DIPHOSPHATASE"/>
    <property type="match status" value="1"/>
</dbReference>
<dbReference type="InterPro" id="IPR011059">
    <property type="entry name" value="Metal-dep_hydrolase_composite"/>
</dbReference>
<dbReference type="AlphaFoldDB" id="L7L4D1"/>
<organism evidence="2 3">
    <name type="scientific">Gordonia hirsuta DSM 44140 = NBRC 16056</name>
    <dbReference type="NCBI Taxonomy" id="1121927"/>
    <lineage>
        <taxon>Bacteria</taxon>
        <taxon>Bacillati</taxon>
        <taxon>Actinomycetota</taxon>
        <taxon>Actinomycetes</taxon>
        <taxon>Mycobacteriales</taxon>
        <taxon>Gordoniaceae</taxon>
        <taxon>Gordonia</taxon>
    </lineage>
</organism>